<keyword evidence="3" id="KW-1185">Reference proteome</keyword>
<proteinExistence type="predicted"/>
<evidence type="ECO:0000256" key="1">
    <source>
        <dbReference type="SAM" id="Phobius"/>
    </source>
</evidence>
<organism evidence="2 3">
    <name type="scientific">Haloarchaeobius litoreus</name>
    <dbReference type="NCBI Taxonomy" id="755306"/>
    <lineage>
        <taxon>Archaea</taxon>
        <taxon>Methanobacteriati</taxon>
        <taxon>Methanobacteriota</taxon>
        <taxon>Stenosarchaea group</taxon>
        <taxon>Halobacteria</taxon>
        <taxon>Halobacteriales</taxon>
        <taxon>Halorubellaceae</taxon>
        <taxon>Haloarchaeobius</taxon>
    </lineage>
</organism>
<sequence length="519" mass="58282">MSVEDGILLVLFAGLVLSLIAVTRASYRLLDPHGTNRDGYAHLLFIAEIRTAGHRIPEYLSVSALSGRSVYPYFLHWVLSFFPSRWLPIIERYFSPLMDLLFAAVLLSLYPLGLLSTWQTVFAITLFLVTPQFMRFDMAHGIGLSSRKPGQLLTTISLLLFSLWSIGGANWLFVAGVFGGALICLTSKFSVQSLVFILFGMGLVVDSLFLLAIPLSLGLAVLLSLGAYWDILRGHVSHLKHLALKGQFRLRAIQRRSVLQSLHKIINNLRSGDIKAVARRGFDNLIVRVISDNPFILLLPLIVAARWGTGFGTPTVFTVWLFTGIITFVLTSLPYLRFIGEGERYLEYVFLPAVLVIADGLKTIGPWFTVVTVATMGFGAVVIPLYFKGYQLFLYDSDEGDDWGKVREYLESQDQGVVLLQPKGRGRQLAWETHHIVVDPVMNAGDSTDEIDSLCPEMYGIITDDVRWLEETFDPDWVIFELGRSYPEGSLKPNDAEPVLNTEDYQLYRFEQLKSNRTN</sequence>
<dbReference type="AlphaFoldDB" id="A0ABD6DIF0"/>
<keyword evidence="1" id="KW-0812">Transmembrane</keyword>
<dbReference type="Proteomes" id="UP001597034">
    <property type="component" value="Unassembled WGS sequence"/>
</dbReference>
<protein>
    <recommendedName>
        <fullName evidence="4">Dolichyl-phosphate-mannose-protein mannosyltransferase</fullName>
    </recommendedName>
</protein>
<feature type="transmembrane region" description="Helical" evidence="1">
    <location>
        <begin position="285"/>
        <end position="305"/>
    </location>
</feature>
<reference evidence="2 3" key="1">
    <citation type="journal article" date="2019" name="Int. J. Syst. Evol. Microbiol.">
        <title>The Global Catalogue of Microorganisms (GCM) 10K type strain sequencing project: providing services to taxonomists for standard genome sequencing and annotation.</title>
        <authorList>
            <consortium name="The Broad Institute Genomics Platform"/>
            <consortium name="The Broad Institute Genome Sequencing Center for Infectious Disease"/>
            <person name="Wu L."/>
            <person name="Ma J."/>
        </authorList>
    </citation>
    <scope>NUCLEOTIDE SEQUENCE [LARGE SCALE GENOMIC DNA]</scope>
    <source>
        <strain evidence="2 3">CGMCC 1.10390</strain>
    </source>
</reference>
<keyword evidence="1" id="KW-1133">Transmembrane helix</keyword>
<feature type="transmembrane region" description="Helical" evidence="1">
    <location>
        <begin position="150"/>
        <end position="174"/>
    </location>
</feature>
<evidence type="ECO:0000313" key="2">
    <source>
        <dbReference type="EMBL" id="MFD1646084.1"/>
    </source>
</evidence>
<dbReference type="RefSeq" id="WP_256398392.1">
    <property type="nucleotide sequence ID" value="NZ_JANHJR010000001.1"/>
</dbReference>
<feature type="transmembrane region" description="Helical" evidence="1">
    <location>
        <begin position="100"/>
        <end position="129"/>
    </location>
</feature>
<feature type="transmembrane region" description="Helical" evidence="1">
    <location>
        <begin position="367"/>
        <end position="387"/>
    </location>
</feature>
<gene>
    <name evidence="2" type="ORF">ACFSBL_10360</name>
</gene>
<evidence type="ECO:0008006" key="4">
    <source>
        <dbReference type="Google" id="ProtNLM"/>
    </source>
</evidence>
<dbReference type="EMBL" id="JBHUDO010000002">
    <property type="protein sequence ID" value="MFD1646084.1"/>
    <property type="molecule type" value="Genomic_DNA"/>
</dbReference>
<feature type="transmembrane region" description="Helical" evidence="1">
    <location>
        <begin position="194"/>
        <end position="223"/>
    </location>
</feature>
<feature type="transmembrane region" description="Helical" evidence="1">
    <location>
        <begin position="317"/>
        <end position="338"/>
    </location>
</feature>
<accession>A0ABD6DIF0</accession>
<evidence type="ECO:0000313" key="3">
    <source>
        <dbReference type="Proteomes" id="UP001597034"/>
    </source>
</evidence>
<keyword evidence="1" id="KW-0472">Membrane</keyword>
<feature type="transmembrane region" description="Helical" evidence="1">
    <location>
        <begin position="6"/>
        <end position="27"/>
    </location>
</feature>
<name>A0ABD6DIF0_9EURY</name>
<comment type="caution">
    <text evidence="2">The sequence shown here is derived from an EMBL/GenBank/DDBJ whole genome shotgun (WGS) entry which is preliminary data.</text>
</comment>